<keyword evidence="2" id="KW-0238">DNA-binding</keyword>
<name>Q6RGN8_STRLA</name>
<dbReference type="PANTHER" id="PTHR36511">
    <property type="entry name" value="MERR FAMILY BACTERIAL REGULATORY PROTEIN"/>
    <property type="match status" value="1"/>
</dbReference>
<dbReference type="InterPro" id="IPR001387">
    <property type="entry name" value="Cro/C1-type_HTH"/>
</dbReference>
<dbReference type="EMBL" id="AY498874">
    <property type="protein sequence ID" value="AAS45815.1"/>
    <property type="molecule type" value="Genomic_DNA"/>
</dbReference>
<dbReference type="Gene3D" id="1.10.260.40">
    <property type="entry name" value="lambda repressor-like DNA-binding domains"/>
    <property type="match status" value="1"/>
</dbReference>
<evidence type="ECO:0000313" key="5">
    <source>
        <dbReference type="EMBL" id="AAS45815.1"/>
    </source>
</evidence>
<reference evidence="5" key="2">
    <citation type="journal article" date="2004" name="Microbiology">
        <title>Characterization of the Streptomyces lavendulae IMRU 3455 linear plasmid pSLV45.</title>
        <authorList>
            <person name="Hosted T.J."/>
            <person name="Wang T."/>
            <person name="Horan A.C."/>
        </authorList>
    </citation>
    <scope>NUCLEOTIDE SEQUENCE</scope>
    <source>
        <strain evidence="5">IMRU3455</strain>
        <plasmid evidence="5">linear plasmid pSLV45</plasmid>
    </source>
</reference>
<dbReference type="SUPFAM" id="SSF47413">
    <property type="entry name" value="lambda repressor-like DNA-binding domains"/>
    <property type="match status" value="1"/>
</dbReference>
<protein>
    <submittedName>
        <fullName evidence="5">SLV.32</fullName>
    </submittedName>
</protein>
<organism evidence="5">
    <name type="scientific">Streptomyces lavendulae</name>
    <dbReference type="NCBI Taxonomy" id="1914"/>
    <lineage>
        <taxon>Bacteria</taxon>
        <taxon>Bacillati</taxon>
        <taxon>Actinomycetota</taxon>
        <taxon>Actinomycetes</taxon>
        <taxon>Kitasatosporales</taxon>
        <taxon>Streptomycetaceae</taxon>
        <taxon>Streptomyces</taxon>
    </lineage>
</organism>
<proteinExistence type="predicted"/>
<geneLocation type="plasmid" evidence="5">
    <name>linear plasmid pSLV45</name>
</geneLocation>
<feature type="domain" description="HTH cro/C1-type" evidence="4">
    <location>
        <begin position="11"/>
        <end position="45"/>
    </location>
</feature>
<gene>
    <name evidence="5" type="primary">SLV.32</name>
</gene>
<dbReference type="AlphaFoldDB" id="Q6RGN8"/>
<evidence type="ECO:0000256" key="3">
    <source>
        <dbReference type="ARBA" id="ARBA00023163"/>
    </source>
</evidence>
<dbReference type="SMART" id="SM00530">
    <property type="entry name" value="HTH_XRE"/>
    <property type="match status" value="1"/>
</dbReference>
<keyword evidence="1" id="KW-0805">Transcription regulation</keyword>
<dbReference type="PANTHER" id="PTHR36511:SF3">
    <property type="entry name" value="ANTITOXIN HIGA-2"/>
    <property type="match status" value="1"/>
</dbReference>
<evidence type="ECO:0000256" key="2">
    <source>
        <dbReference type="ARBA" id="ARBA00023125"/>
    </source>
</evidence>
<evidence type="ECO:0000256" key="1">
    <source>
        <dbReference type="ARBA" id="ARBA00023015"/>
    </source>
</evidence>
<dbReference type="GO" id="GO:0003677">
    <property type="term" value="F:DNA binding"/>
    <property type="evidence" value="ECO:0007669"/>
    <property type="project" value="UniProtKB-KW"/>
</dbReference>
<dbReference type="InterPro" id="IPR052359">
    <property type="entry name" value="HTH-type_reg/antitoxin"/>
</dbReference>
<accession>Q6RGN8</accession>
<evidence type="ECO:0000259" key="4">
    <source>
        <dbReference type="PROSITE" id="PS50943"/>
    </source>
</evidence>
<sequence length="73" mass="8108">MWLPAPEMRGRLRRAAGFTQAQVAQALGVGRVQVARWETGYADPSGVRRTAYSRLLRELMRQHPEASPTAATT</sequence>
<keyword evidence="3" id="KW-0804">Transcription</keyword>
<keyword evidence="5" id="KW-0614">Plasmid</keyword>
<dbReference type="InterPro" id="IPR010982">
    <property type="entry name" value="Lambda_DNA-bd_dom_sf"/>
</dbReference>
<reference evidence="5" key="1">
    <citation type="submission" date="2003-12" db="EMBL/GenBank/DDBJ databases">
        <authorList>
            <person name="Hosted T.J.Jr."/>
            <person name="Horan A.C."/>
            <person name="Wang T."/>
        </authorList>
    </citation>
    <scope>NUCLEOTIDE SEQUENCE</scope>
    <source>
        <strain evidence="5">IMRU3455</strain>
        <plasmid evidence="5">linear plasmid pSLV45</plasmid>
    </source>
</reference>
<dbReference type="CDD" id="cd00093">
    <property type="entry name" value="HTH_XRE"/>
    <property type="match status" value="1"/>
</dbReference>
<dbReference type="Pfam" id="PF01381">
    <property type="entry name" value="HTH_3"/>
    <property type="match status" value="1"/>
</dbReference>
<dbReference type="PROSITE" id="PS50943">
    <property type="entry name" value="HTH_CROC1"/>
    <property type="match status" value="1"/>
</dbReference>